<dbReference type="Gene3D" id="3.30.70.270">
    <property type="match status" value="1"/>
</dbReference>
<feature type="transmembrane region" description="Helical" evidence="1">
    <location>
        <begin position="98"/>
        <end position="125"/>
    </location>
</feature>
<keyword evidence="1" id="KW-0472">Membrane</keyword>
<dbReference type="NCBIfam" id="TIGR00254">
    <property type="entry name" value="GGDEF"/>
    <property type="match status" value="1"/>
</dbReference>
<feature type="domain" description="GGDEF" evidence="2">
    <location>
        <begin position="203"/>
        <end position="330"/>
    </location>
</feature>
<dbReference type="RefSeq" id="WP_380075534.1">
    <property type="nucleotide sequence ID" value="NZ_JBHRZF010000010.1"/>
</dbReference>
<evidence type="ECO:0000256" key="1">
    <source>
        <dbReference type="SAM" id="Phobius"/>
    </source>
</evidence>
<protein>
    <submittedName>
        <fullName evidence="3">Diguanylate cyclase</fullName>
        <ecNumber evidence="3">2.7.7.65</ecNumber>
    </submittedName>
</protein>
<evidence type="ECO:0000259" key="2">
    <source>
        <dbReference type="PROSITE" id="PS50887"/>
    </source>
</evidence>
<proteinExistence type="predicted"/>
<comment type="caution">
    <text evidence="3">The sequence shown here is derived from an EMBL/GenBank/DDBJ whole genome shotgun (WGS) entry which is preliminary data.</text>
</comment>
<dbReference type="SUPFAM" id="SSF55073">
    <property type="entry name" value="Nucleotide cyclase"/>
    <property type="match status" value="1"/>
</dbReference>
<evidence type="ECO:0000313" key="4">
    <source>
        <dbReference type="Proteomes" id="UP001595748"/>
    </source>
</evidence>
<sequence>MTRTQRLAILVLAAVAMLYQAGSGLLEFRQGHTMAASLAVLGAMLSGASFWYQWRYGFDSVRLAVWIMPLATVWLVVQATSAFQYAELPSGVFTTQTILVMLAFTLLSSRPAVILSSVCYAVVLLAATMHPVVNWQALLDLAFISILIGGMARFGNQVLNAHSQANYYSVLARRDPLTGLPNRYEARLTFDEWQRDGHMAQAQQAAVMLLDLDHFKRVNDQYGHAAGDRALQIVADVLRQNMRGDDLACRWGGEEFLVVLCATDRAAALVRAQQIMRDVQAIRQPGVPALTVSIGLALLSEFTNEEEFMNLIDERLYAAKRAGRNTVILE</sequence>
<feature type="transmembrane region" description="Helical" evidence="1">
    <location>
        <begin position="33"/>
        <end position="52"/>
    </location>
</feature>
<dbReference type="CDD" id="cd01949">
    <property type="entry name" value="GGDEF"/>
    <property type="match status" value="1"/>
</dbReference>
<dbReference type="InterPro" id="IPR050469">
    <property type="entry name" value="Diguanylate_Cyclase"/>
</dbReference>
<keyword evidence="3" id="KW-0548">Nucleotidyltransferase</keyword>
<keyword evidence="4" id="KW-1185">Reference proteome</keyword>
<dbReference type="Proteomes" id="UP001595748">
    <property type="component" value="Unassembled WGS sequence"/>
</dbReference>
<dbReference type="EC" id="2.7.7.65" evidence="3"/>
<dbReference type="InterPro" id="IPR000160">
    <property type="entry name" value="GGDEF_dom"/>
</dbReference>
<dbReference type="EMBL" id="JBHRZF010000010">
    <property type="protein sequence ID" value="MFC3859369.1"/>
    <property type="molecule type" value="Genomic_DNA"/>
</dbReference>
<dbReference type="PROSITE" id="PS50887">
    <property type="entry name" value="GGDEF"/>
    <property type="match status" value="1"/>
</dbReference>
<keyword evidence="1" id="KW-1133">Transmembrane helix</keyword>
<dbReference type="InterPro" id="IPR029787">
    <property type="entry name" value="Nucleotide_cyclase"/>
</dbReference>
<feature type="transmembrane region" description="Helical" evidence="1">
    <location>
        <begin position="64"/>
        <end position="86"/>
    </location>
</feature>
<dbReference type="PANTHER" id="PTHR45138:SF9">
    <property type="entry name" value="DIGUANYLATE CYCLASE DGCM-RELATED"/>
    <property type="match status" value="1"/>
</dbReference>
<keyword evidence="1" id="KW-0812">Transmembrane</keyword>
<dbReference type="Pfam" id="PF00990">
    <property type="entry name" value="GGDEF"/>
    <property type="match status" value="1"/>
</dbReference>
<gene>
    <name evidence="3" type="ORF">ACFOPQ_01090</name>
</gene>
<dbReference type="SMART" id="SM00267">
    <property type="entry name" value="GGDEF"/>
    <property type="match status" value="1"/>
</dbReference>
<feature type="transmembrane region" description="Helical" evidence="1">
    <location>
        <begin position="137"/>
        <end position="155"/>
    </location>
</feature>
<organism evidence="3 4">
    <name type="scientific">Deinococcus antarcticus</name>
    <dbReference type="NCBI Taxonomy" id="1298767"/>
    <lineage>
        <taxon>Bacteria</taxon>
        <taxon>Thermotogati</taxon>
        <taxon>Deinococcota</taxon>
        <taxon>Deinococci</taxon>
        <taxon>Deinococcales</taxon>
        <taxon>Deinococcaceae</taxon>
        <taxon>Deinococcus</taxon>
    </lineage>
</organism>
<dbReference type="InterPro" id="IPR043128">
    <property type="entry name" value="Rev_trsase/Diguanyl_cyclase"/>
</dbReference>
<evidence type="ECO:0000313" key="3">
    <source>
        <dbReference type="EMBL" id="MFC3859369.1"/>
    </source>
</evidence>
<name>A0ABV8A1R1_9DEIO</name>
<accession>A0ABV8A1R1</accession>
<keyword evidence="3" id="KW-0808">Transferase</keyword>
<dbReference type="PANTHER" id="PTHR45138">
    <property type="entry name" value="REGULATORY COMPONENTS OF SENSORY TRANSDUCTION SYSTEM"/>
    <property type="match status" value="1"/>
</dbReference>
<reference evidence="4" key="1">
    <citation type="journal article" date="2019" name="Int. J. Syst. Evol. Microbiol.">
        <title>The Global Catalogue of Microorganisms (GCM) 10K type strain sequencing project: providing services to taxonomists for standard genome sequencing and annotation.</title>
        <authorList>
            <consortium name="The Broad Institute Genomics Platform"/>
            <consortium name="The Broad Institute Genome Sequencing Center for Infectious Disease"/>
            <person name="Wu L."/>
            <person name="Ma J."/>
        </authorList>
    </citation>
    <scope>NUCLEOTIDE SEQUENCE [LARGE SCALE GENOMIC DNA]</scope>
    <source>
        <strain evidence="4">CCTCC AB 2013263</strain>
    </source>
</reference>
<dbReference type="GO" id="GO:0052621">
    <property type="term" value="F:diguanylate cyclase activity"/>
    <property type="evidence" value="ECO:0007669"/>
    <property type="project" value="UniProtKB-EC"/>
</dbReference>